<reference evidence="1 2" key="1">
    <citation type="journal article" date="2021" name="Elife">
        <title>Chloroplast acquisition without the gene transfer in kleptoplastic sea slugs, Plakobranchus ocellatus.</title>
        <authorList>
            <person name="Maeda T."/>
            <person name="Takahashi S."/>
            <person name="Yoshida T."/>
            <person name="Shimamura S."/>
            <person name="Takaki Y."/>
            <person name="Nagai Y."/>
            <person name="Toyoda A."/>
            <person name="Suzuki Y."/>
            <person name="Arimoto A."/>
            <person name="Ishii H."/>
            <person name="Satoh N."/>
            <person name="Nishiyama T."/>
            <person name="Hasebe M."/>
            <person name="Maruyama T."/>
            <person name="Minagawa J."/>
            <person name="Obokata J."/>
            <person name="Shigenobu S."/>
        </authorList>
    </citation>
    <scope>NUCLEOTIDE SEQUENCE [LARGE SCALE GENOMIC DNA]</scope>
</reference>
<evidence type="ECO:0000313" key="1">
    <source>
        <dbReference type="EMBL" id="GFN84340.1"/>
    </source>
</evidence>
<gene>
    <name evidence="1" type="ORF">PoB_001084600</name>
</gene>
<protein>
    <submittedName>
        <fullName evidence="1">Uncharacterized protein</fullName>
    </submittedName>
</protein>
<dbReference type="AlphaFoldDB" id="A0AAV3YPJ6"/>
<dbReference type="Proteomes" id="UP000735302">
    <property type="component" value="Unassembled WGS sequence"/>
</dbReference>
<dbReference type="EMBL" id="BLXT01001295">
    <property type="protein sequence ID" value="GFN84340.1"/>
    <property type="molecule type" value="Genomic_DNA"/>
</dbReference>
<keyword evidence="2" id="KW-1185">Reference proteome</keyword>
<sequence>MGRLRADFLADFLHKVKEQGWRNGLQTRRKIFRDICVAGSSFSVPPTPWPDNNVKKLERNLRTNQRSKNLNSVDKHTRGQILATIYVFLVKTNWRDNALKKFGSTYLSGPTFVGREAGCIFDTSFFLLKDHAQTVKDTRAVMKCPLINCKAVIACLPLINGDFRFKLVRPEDKISDSAAESQLNLCDQHRLHTYKIRMDVDVTKRKSHDLFDGYDDVIVIP</sequence>
<comment type="caution">
    <text evidence="1">The sequence shown here is derived from an EMBL/GenBank/DDBJ whole genome shotgun (WGS) entry which is preliminary data.</text>
</comment>
<proteinExistence type="predicted"/>
<name>A0AAV3YPJ6_9GAST</name>
<accession>A0AAV3YPJ6</accession>
<evidence type="ECO:0000313" key="2">
    <source>
        <dbReference type="Proteomes" id="UP000735302"/>
    </source>
</evidence>
<organism evidence="1 2">
    <name type="scientific">Plakobranchus ocellatus</name>
    <dbReference type="NCBI Taxonomy" id="259542"/>
    <lineage>
        <taxon>Eukaryota</taxon>
        <taxon>Metazoa</taxon>
        <taxon>Spiralia</taxon>
        <taxon>Lophotrochozoa</taxon>
        <taxon>Mollusca</taxon>
        <taxon>Gastropoda</taxon>
        <taxon>Heterobranchia</taxon>
        <taxon>Euthyneura</taxon>
        <taxon>Panpulmonata</taxon>
        <taxon>Sacoglossa</taxon>
        <taxon>Placobranchoidea</taxon>
        <taxon>Plakobranchidae</taxon>
        <taxon>Plakobranchus</taxon>
    </lineage>
</organism>